<name>A0A7J9LP50_GOSSC</name>
<dbReference type="PANTHER" id="PTHR31903">
    <property type="entry name" value="F12F1.11-RELATED"/>
    <property type="match status" value="1"/>
</dbReference>
<gene>
    <name evidence="1" type="ORF">Goshw_017680</name>
</gene>
<reference evidence="1 2" key="1">
    <citation type="journal article" date="2019" name="Genome Biol. Evol.">
        <title>Insights into the evolution of the New World diploid cottons (Gossypium, subgenus Houzingenia) based on genome sequencing.</title>
        <authorList>
            <person name="Grover C.E."/>
            <person name="Arick M.A. 2nd"/>
            <person name="Thrash A."/>
            <person name="Conover J.L."/>
            <person name="Sanders W.S."/>
            <person name="Peterson D.G."/>
            <person name="Frelichowski J.E."/>
            <person name="Scheffler J.A."/>
            <person name="Scheffler B.E."/>
            <person name="Wendel J.F."/>
        </authorList>
    </citation>
    <scope>NUCLEOTIDE SEQUENCE [LARGE SCALE GENOMIC DNA]</scope>
    <source>
        <strain evidence="1">1</strain>
        <tissue evidence="1">Leaf</tissue>
    </source>
</reference>
<comment type="caution">
    <text evidence="1">The sequence shown here is derived from an EMBL/GenBank/DDBJ whole genome shotgun (WGS) entry which is preliminary data.</text>
</comment>
<proteinExistence type="predicted"/>
<sequence length="197" mass="22532">MKKLYHKDKVHPSPPSPTVRDHLSLLPATILSLVAALSFQDKEVLAYLISCCNTNSSSGFSAVTMVYDNKKEHDPRFDCKCLRCYMCFWGRWDKSPNRELIHEVIEAYEEELLKKQAKKKKKKKKGRRKRVAVAEKGSARRKRVAVAEKGSAKVNKYAKKNCQSGDEEIIREVESEKGSIRKMVRFIGDSIWGVLSL</sequence>
<accession>A0A7J9LP50</accession>
<organism evidence="1 2">
    <name type="scientific">Gossypium schwendimanii</name>
    <name type="common">Cotton</name>
    <dbReference type="NCBI Taxonomy" id="34291"/>
    <lineage>
        <taxon>Eukaryota</taxon>
        <taxon>Viridiplantae</taxon>
        <taxon>Streptophyta</taxon>
        <taxon>Embryophyta</taxon>
        <taxon>Tracheophyta</taxon>
        <taxon>Spermatophyta</taxon>
        <taxon>Magnoliopsida</taxon>
        <taxon>eudicotyledons</taxon>
        <taxon>Gunneridae</taxon>
        <taxon>Pentapetalae</taxon>
        <taxon>rosids</taxon>
        <taxon>malvids</taxon>
        <taxon>Malvales</taxon>
        <taxon>Malvaceae</taxon>
        <taxon>Malvoideae</taxon>
        <taxon>Gossypium</taxon>
    </lineage>
</organism>
<dbReference type="PANTHER" id="PTHR31903:SF12">
    <property type="match status" value="1"/>
</dbReference>
<evidence type="ECO:0000313" key="2">
    <source>
        <dbReference type="Proteomes" id="UP000593576"/>
    </source>
</evidence>
<keyword evidence="2" id="KW-1185">Reference proteome</keyword>
<dbReference type="EMBL" id="JABFAF010000007">
    <property type="protein sequence ID" value="MBA0860431.1"/>
    <property type="molecule type" value="Genomic_DNA"/>
</dbReference>
<dbReference type="Proteomes" id="UP000593576">
    <property type="component" value="Unassembled WGS sequence"/>
</dbReference>
<evidence type="ECO:0000313" key="1">
    <source>
        <dbReference type="EMBL" id="MBA0860431.1"/>
    </source>
</evidence>
<dbReference type="AlphaFoldDB" id="A0A7J9LP50"/>
<dbReference type="OrthoDB" id="1937859at2759"/>
<protein>
    <submittedName>
        <fullName evidence="1">Uncharacterized protein</fullName>
    </submittedName>
</protein>